<evidence type="ECO:0000256" key="3">
    <source>
        <dbReference type="ARBA" id="ARBA00023004"/>
    </source>
</evidence>
<dbReference type="InterPro" id="IPR006638">
    <property type="entry name" value="Elp3/MiaA/NifB-like_rSAM"/>
</dbReference>
<evidence type="ECO:0000256" key="1">
    <source>
        <dbReference type="ARBA" id="ARBA00022691"/>
    </source>
</evidence>
<dbReference type="SFLD" id="SFLDG01067">
    <property type="entry name" value="SPASM/twitch_domain_containing"/>
    <property type="match status" value="1"/>
</dbReference>
<keyword evidence="1" id="KW-0949">S-adenosyl-L-methionine</keyword>
<gene>
    <name evidence="6" type="ORF">ACD_49C00064G0033</name>
</gene>
<dbReference type="GO" id="GO:0046872">
    <property type="term" value="F:metal ion binding"/>
    <property type="evidence" value="ECO:0007669"/>
    <property type="project" value="UniProtKB-KW"/>
</dbReference>
<comment type="caution">
    <text evidence="6">The sequence shown here is derived from an EMBL/GenBank/DDBJ whole genome shotgun (WGS) entry which is preliminary data.</text>
</comment>
<dbReference type="InterPro" id="IPR050377">
    <property type="entry name" value="Radical_SAM_PqqE_MftC-like"/>
</dbReference>
<organism evidence="6">
    <name type="scientific">uncultured bacterium</name>
    <name type="common">gcode 4</name>
    <dbReference type="NCBI Taxonomy" id="1234023"/>
    <lineage>
        <taxon>Bacteria</taxon>
        <taxon>environmental samples</taxon>
    </lineage>
</organism>
<dbReference type="SUPFAM" id="SSF102114">
    <property type="entry name" value="Radical SAM enzymes"/>
    <property type="match status" value="1"/>
</dbReference>
<evidence type="ECO:0000313" key="6">
    <source>
        <dbReference type="EMBL" id="EKD66130.1"/>
    </source>
</evidence>
<protein>
    <submittedName>
        <fullName evidence="6">Radical SAM protein</fullName>
    </submittedName>
</protein>
<evidence type="ECO:0000256" key="2">
    <source>
        <dbReference type="ARBA" id="ARBA00022723"/>
    </source>
</evidence>
<keyword evidence="2" id="KW-0479">Metal-binding</keyword>
<dbReference type="PROSITE" id="PS51918">
    <property type="entry name" value="RADICAL_SAM"/>
    <property type="match status" value="1"/>
</dbReference>
<accession>K2ADM2</accession>
<feature type="domain" description="Radical SAM core" evidence="5">
    <location>
        <begin position="15"/>
        <end position="232"/>
    </location>
</feature>
<dbReference type="AlphaFoldDB" id="K2ADM2"/>
<dbReference type="PANTHER" id="PTHR11228:SF7">
    <property type="entry name" value="PQQA PEPTIDE CYCLASE"/>
    <property type="match status" value="1"/>
</dbReference>
<name>K2ADM2_9BACT</name>
<dbReference type="InterPro" id="IPR058240">
    <property type="entry name" value="rSAM_sf"/>
</dbReference>
<proteinExistence type="predicted"/>
<dbReference type="InterPro" id="IPR007197">
    <property type="entry name" value="rSAM"/>
</dbReference>
<dbReference type="Gene3D" id="3.20.20.70">
    <property type="entry name" value="Aldolase class I"/>
    <property type="match status" value="1"/>
</dbReference>
<evidence type="ECO:0000256" key="4">
    <source>
        <dbReference type="ARBA" id="ARBA00023014"/>
    </source>
</evidence>
<dbReference type="Pfam" id="PF04055">
    <property type="entry name" value="Radical_SAM"/>
    <property type="match status" value="1"/>
</dbReference>
<keyword evidence="3" id="KW-0408">Iron</keyword>
<dbReference type="EMBL" id="AMFJ01021650">
    <property type="protein sequence ID" value="EKD66130.1"/>
    <property type="molecule type" value="Genomic_DNA"/>
</dbReference>
<evidence type="ECO:0000259" key="5">
    <source>
        <dbReference type="PROSITE" id="PS51918"/>
    </source>
</evidence>
<dbReference type="CDD" id="cd01335">
    <property type="entry name" value="Radical_SAM"/>
    <property type="match status" value="1"/>
</dbReference>
<reference evidence="6" key="1">
    <citation type="journal article" date="2012" name="Science">
        <title>Fermentation, hydrogen, and sulfur metabolism in multiple uncultivated bacterial phyla.</title>
        <authorList>
            <person name="Wrighton K.C."/>
            <person name="Thomas B.C."/>
            <person name="Sharon I."/>
            <person name="Miller C.S."/>
            <person name="Castelle C.J."/>
            <person name="VerBerkmoes N.C."/>
            <person name="Wilkins M.J."/>
            <person name="Hettich R.L."/>
            <person name="Lipton M.S."/>
            <person name="Williams K.H."/>
            <person name="Long P.E."/>
            <person name="Banfield J.F."/>
        </authorList>
    </citation>
    <scope>NUCLEOTIDE SEQUENCE [LARGE SCALE GENOMIC DNA]</scope>
</reference>
<dbReference type="PANTHER" id="PTHR11228">
    <property type="entry name" value="RADICAL SAM DOMAIN PROTEIN"/>
    <property type="match status" value="1"/>
</dbReference>
<dbReference type="SFLD" id="SFLDS00029">
    <property type="entry name" value="Radical_SAM"/>
    <property type="match status" value="1"/>
</dbReference>
<dbReference type="GO" id="GO:0051536">
    <property type="term" value="F:iron-sulfur cluster binding"/>
    <property type="evidence" value="ECO:0007669"/>
    <property type="project" value="UniProtKB-KW"/>
</dbReference>
<sequence>MKIKNSYNFCLFNIPSQGGRIIWEITNKCNYSCKYCIFSSWLVNTKEELKTNEIFTALTDMRKFWISQLKITGWEPFIRKDIGEIINHASDLGFKIDISTNASLITDKQIEILRNPAIKYVHVSLDGDIQTIQEEIRWKHTFNMTLKWIKKLVANNIYIRIWTVIFTKNQNRLEEMILFLITLWVNEVIFSFMEPVGRMRWDNSFISNKSLSVLEKEIELLKQKYTEKIIINSAFTRDLPESDKIICPWWKKFLSIDYKGNISSCTWIAEYFPKFISKASLANKSFFEIINWAEMINYYNLLDDLKRYWIYGCPKSHKEDIKIICAIQDFFQWNIVEKITKEGKFSDWSSIYAFTTENISAYYKYFSFDKKKILSVTGSWDHALNAYYYWAKLVDCFDINILSKFYTELKFQALKLLSFSEFKSFFLIDSDITFSYEIYQKIRPKLSIVSQYFFDKLYLYFSFDGVEIRHSVLFNNSNDISELKIKNNIYLKNEKSYLQTRKNIGDKEIWFFHTPIDKLTKFLWDNNKYDLIFTSNISDYIHLMYPKENCLMDYKENIITPLLKNIELKWIFVIAYLYDINNTVKRNSMYSEEERKKFLNYSGYGEYDFNSALHLNDLKQKKLIDSIIFIKNGETN</sequence>
<keyword evidence="4" id="KW-0411">Iron-sulfur</keyword>
<dbReference type="InterPro" id="IPR013785">
    <property type="entry name" value="Aldolase_TIM"/>
</dbReference>
<dbReference type="GO" id="GO:0003824">
    <property type="term" value="F:catalytic activity"/>
    <property type="evidence" value="ECO:0007669"/>
    <property type="project" value="InterPro"/>
</dbReference>
<dbReference type="SMART" id="SM00729">
    <property type="entry name" value="Elp3"/>
    <property type="match status" value="1"/>
</dbReference>